<dbReference type="InterPro" id="IPR030072">
    <property type="entry name" value="XIRP1/XIRP2"/>
</dbReference>
<keyword evidence="8" id="KW-1185">Reference proteome</keyword>
<keyword evidence="2 4" id="KW-0862">Zinc</keyword>
<feature type="compositionally biased region" description="Polar residues" evidence="5">
    <location>
        <begin position="195"/>
        <end position="208"/>
    </location>
</feature>
<gene>
    <name evidence="7" type="ORF">DAT39_017356</name>
</gene>
<feature type="compositionally biased region" description="Basic and acidic residues" evidence="5">
    <location>
        <begin position="7"/>
        <end position="37"/>
    </location>
</feature>
<evidence type="ECO:0000259" key="6">
    <source>
        <dbReference type="PROSITE" id="PS50023"/>
    </source>
</evidence>
<keyword evidence="3 4" id="KW-0440">LIM domain</keyword>
<feature type="compositionally biased region" description="Polar residues" evidence="5">
    <location>
        <begin position="72"/>
        <end position="82"/>
    </location>
</feature>
<dbReference type="GO" id="GO:0007015">
    <property type="term" value="P:actin filament organization"/>
    <property type="evidence" value="ECO:0007669"/>
    <property type="project" value="TreeGrafter"/>
</dbReference>
<dbReference type="Pfam" id="PF00412">
    <property type="entry name" value="LIM"/>
    <property type="match status" value="1"/>
</dbReference>
<evidence type="ECO:0000256" key="5">
    <source>
        <dbReference type="SAM" id="MobiDB-lite"/>
    </source>
</evidence>
<dbReference type="PROSITE" id="PS50023">
    <property type="entry name" value="LIM_DOMAIN_2"/>
    <property type="match status" value="1"/>
</dbReference>
<dbReference type="GO" id="GO:0051015">
    <property type="term" value="F:actin filament binding"/>
    <property type="evidence" value="ECO:0007669"/>
    <property type="project" value="TreeGrafter"/>
</dbReference>
<name>A0A8J4TRQ4_CLAMG</name>
<dbReference type="Proteomes" id="UP000727407">
    <property type="component" value="Unassembled WGS sequence"/>
</dbReference>
<feature type="region of interest" description="Disordered" evidence="5">
    <location>
        <begin position="1"/>
        <end position="104"/>
    </location>
</feature>
<comment type="caution">
    <text evidence="7">The sequence shown here is derived from an EMBL/GenBank/DDBJ whole genome shotgun (WGS) entry which is preliminary data.</text>
</comment>
<dbReference type="EMBL" id="QNUK01000465">
    <property type="protein sequence ID" value="KAF5892928.1"/>
    <property type="molecule type" value="Genomic_DNA"/>
</dbReference>
<dbReference type="SUPFAM" id="SSF57716">
    <property type="entry name" value="Glucocorticoid receptor-like (DNA-binding domain)"/>
    <property type="match status" value="1"/>
</dbReference>
<dbReference type="GO" id="GO:0046872">
    <property type="term" value="F:metal ion binding"/>
    <property type="evidence" value="ECO:0007669"/>
    <property type="project" value="UniProtKB-KW"/>
</dbReference>
<dbReference type="GO" id="GO:0005925">
    <property type="term" value="C:focal adhesion"/>
    <property type="evidence" value="ECO:0007669"/>
    <property type="project" value="TreeGrafter"/>
</dbReference>
<feature type="domain" description="LIM zinc-binding" evidence="6">
    <location>
        <begin position="261"/>
        <end position="297"/>
    </location>
</feature>
<dbReference type="InterPro" id="IPR001781">
    <property type="entry name" value="Znf_LIM"/>
</dbReference>
<dbReference type="PROSITE" id="PS00478">
    <property type="entry name" value="LIM_DOMAIN_1"/>
    <property type="match status" value="1"/>
</dbReference>
<dbReference type="OrthoDB" id="6129702at2759"/>
<feature type="compositionally biased region" description="Low complexity" evidence="5">
    <location>
        <begin position="176"/>
        <end position="187"/>
    </location>
</feature>
<feature type="compositionally biased region" description="Low complexity" evidence="5">
    <location>
        <begin position="86"/>
        <end position="96"/>
    </location>
</feature>
<evidence type="ECO:0000313" key="7">
    <source>
        <dbReference type="EMBL" id="KAF5892928.1"/>
    </source>
</evidence>
<evidence type="ECO:0000313" key="8">
    <source>
        <dbReference type="Proteomes" id="UP000727407"/>
    </source>
</evidence>
<feature type="region of interest" description="Disordered" evidence="5">
    <location>
        <begin position="147"/>
        <end position="208"/>
    </location>
</feature>
<protein>
    <submittedName>
        <fullName evidence="7">Xin actin-binding repeat-containing protein 2-like isoform X1</fullName>
    </submittedName>
</protein>
<dbReference type="PANTHER" id="PTHR22591">
    <property type="entry name" value="XIN"/>
    <property type="match status" value="1"/>
</dbReference>
<feature type="compositionally biased region" description="Low complexity" evidence="5">
    <location>
        <begin position="151"/>
        <end position="166"/>
    </location>
</feature>
<organism evidence="7 8">
    <name type="scientific">Clarias magur</name>
    <name type="common">Asian catfish</name>
    <name type="synonym">Macropteronotus magur</name>
    <dbReference type="NCBI Taxonomy" id="1594786"/>
    <lineage>
        <taxon>Eukaryota</taxon>
        <taxon>Metazoa</taxon>
        <taxon>Chordata</taxon>
        <taxon>Craniata</taxon>
        <taxon>Vertebrata</taxon>
        <taxon>Euteleostomi</taxon>
        <taxon>Actinopterygii</taxon>
        <taxon>Neopterygii</taxon>
        <taxon>Teleostei</taxon>
        <taxon>Ostariophysi</taxon>
        <taxon>Siluriformes</taxon>
        <taxon>Clariidae</taxon>
        <taxon>Clarias</taxon>
    </lineage>
</organism>
<dbReference type="GO" id="GO:0001725">
    <property type="term" value="C:stress fiber"/>
    <property type="evidence" value="ECO:0007669"/>
    <property type="project" value="TreeGrafter"/>
</dbReference>
<accession>A0A8J4TRQ4</accession>
<dbReference type="AlphaFoldDB" id="A0A8J4TRQ4"/>
<dbReference type="PANTHER" id="PTHR22591:SF1">
    <property type="entry name" value="XIN ACTIN-BINDING REPEAT-CONTAINING PROTEIN 2"/>
    <property type="match status" value="1"/>
</dbReference>
<proteinExistence type="predicted"/>
<evidence type="ECO:0000256" key="1">
    <source>
        <dbReference type="ARBA" id="ARBA00022723"/>
    </source>
</evidence>
<feature type="compositionally biased region" description="Polar residues" evidence="5">
    <location>
        <begin position="51"/>
        <end position="66"/>
    </location>
</feature>
<dbReference type="Gene3D" id="2.10.110.10">
    <property type="entry name" value="Cysteine Rich Protein"/>
    <property type="match status" value="1"/>
</dbReference>
<sequence length="297" mass="32849">METQSGSRDEELKATGHTRAADAKEDLQENRRIERFDIPLTDLKSMFEKPTMQNTEAKGSSLSARSPRSKGSPENQVSNQSDEMSESAGSVGVSVGDLGGEVETVPLKERLALYQAAITKEEKSPASAVMEDSEACSLPGGLASVKKQFESQKVSSSSSSSSQSTVTQYHYQQRQEVTSSSEMSVKSSVRESHNVEMSQDQKTQQSVASSFGNHFDEKVVVIGDQELPQISTHALKQQHEKNIEEATPSKQIKKIRVPDNELCRVCRKRVYPMESLIADKQNFHKTCFRCAHCNSQL</sequence>
<keyword evidence="1 4" id="KW-0479">Metal-binding</keyword>
<evidence type="ECO:0000256" key="4">
    <source>
        <dbReference type="PROSITE-ProRule" id="PRU00125"/>
    </source>
</evidence>
<evidence type="ECO:0000256" key="3">
    <source>
        <dbReference type="ARBA" id="ARBA00023038"/>
    </source>
</evidence>
<evidence type="ECO:0000256" key="2">
    <source>
        <dbReference type="ARBA" id="ARBA00022833"/>
    </source>
</evidence>
<feature type="non-terminal residue" evidence="7">
    <location>
        <position position="1"/>
    </location>
</feature>
<reference evidence="7" key="1">
    <citation type="submission" date="2020-07" db="EMBL/GenBank/DDBJ databases">
        <title>Clarias magur genome sequencing, assembly and annotation.</title>
        <authorList>
            <person name="Kushwaha B."/>
            <person name="Kumar R."/>
            <person name="Das P."/>
            <person name="Joshi C.G."/>
            <person name="Kumar D."/>
            <person name="Nagpure N.S."/>
            <person name="Pandey M."/>
            <person name="Agarwal S."/>
            <person name="Srivastava S."/>
            <person name="Singh M."/>
            <person name="Sahoo L."/>
            <person name="Jayasankar P."/>
            <person name="Meher P.K."/>
            <person name="Koringa P.G."/>
            <person name="Iquebal M.A."/>
            <person name="Das S.P."/>
            <person name="Bit A."/>
            <person name="Patnaik S."/>
            <person name="Patel N."/>
            <person name="Shah T.M."/>
            <person name="Hinsu A."/>
            <person name="Jena J.K."/>
        </authorList>
    </citation>
    <scope>NUCLEOTIDE SEQUENCE</scope>
    <source>
        <strain evidence="7">CIFAMagur01</strain>
        <tissue evidence="7">Testis</tissue>
    </source>
</reference>